<dbReference type="Proteomes" id="UP000323000">
    <property type="component" value="Chromosome 7"/>
</dbReference>
<feature type="compositionally biased region" description="Low complexity" evidence="3">
    <location>
        <begin position="51"/>
        <end position="69"/>
    </location>
</feature>
<dbReference type="SMART" id="SM00355">
    <property type="entry name" value="ZnF_C2H2"/>
    <property type="match status" value="4"/>
</dbReference>
<feature type="domain" description="C2H2-type" evidence="4">
    <location>
        <begin position="2888"/>
        <end position="2909"/>
    </location>
</feature>
<dbReference type="EMBL" id="VAHF01000007">
    <property type="protein sequence ID" value="TXG59021.1"/>
    <property type="molecule type" value="Genomic_DNA"/>
</dbReference>
<feature type="region of interest" description="Disordered" evidence="3">
    <location>
        <begin position="2123"/>
        <end position="2142"/>
    </location>
</feature>
<feature type="region of interest" description="Disordered" evidence="3">
    <location>
        <begin position="4200"/>
        <end position="4285"/>
    </location>
</feature>
<organism evidence="5 6">
    <name type="scientific">Acer yangbiense</name>
    <dbReference type="NCBI Taxonomy" id="1000413"/>
    <lineage>
        <taxon>Eukaryota</taxon>
        <taxon>Viridiplantae</taxon>
        <taxon>Streptophyta</taxon>
        <taxon>Embryophyta</taxon>
        <taxon>Tracheophyta</taxon>
        <taxon>Spermatophyta</taxon>
        <taxon>Magnoliopsida</taxon>
        <taxon>eudicotyledons</taxon>
        <taxon>Gunneridae</taxon>
        <taxon>Pentapetalae</taxon>
        <taxon>rosids</taxon>
        <taxon>malvids</taxon>
        <taxon>Sapindales</taxon>
        <taxon>Sapindaceae</taxon>
        <taxon>Hippocastanoideae</taxon>
        <taxon>Acereae</taxon>
        <taxon>Acer</taxon>
    </lineage>
</organism>
<dbReference type="Pfam" id="PF04780">
    <property type="entry name" value="DUF629"/>
    <property type="match status" value="5"/>
</dbReference>
<dbReference type="InterPro" id="IPR052398">
    <property type="entry name" value="Ubiquitin_hydrolase_53/54"/>
</dbReference>
<keyword evidence="1" id="KW-0833">Ubl conjugation pathway</keyword>
<feature type="compositionally biased region" description="Basic residues" evidence="3">
    <location>
        <begin position="1702"/>
        <end position="1712"/>
    </location>
</feature>
<gene>
    <name evidence="5" type="ORF">EZV62_016850</name>
</gene>
<feature type="domain" description="C2H2-type" evidence="4">
    <location>
        <begin position="3741"/>
        <end position="3762"/>
    </location>
</feature>
<feature type="domain" description="C2H2-type" evidence="4">
    <location>
        <begin position="2052"/>
        <end position="2073"/>
    </location>
</feature>
<accession>A0A5C7HPU1</accession>
<sequence>MSKKEGSSTTVEPPLTPPSTTIETPLTPPFTTIEPSLTPPSTTMEPPLTQPSTTIEPPLTPPTTTVGQPSQPPTPYIEPDEPEIMEAIQQALALVKNGEHKKALNLINKSLSNHHRSSRLLFAKGCVHLSLAAANDDSKAKHLEDGIRSAQLLAELVPDCPQSARLLDDLHKELAVFNKESESDPTGLAIESPTDYGMADLFGEDLSKESRFEDDVKKEDNEATERRKKQSKAIMKKLKDNNEDISKYKQFWNITLSDEQKRGFRKVNIEELVNHIKLLEDQLAVDLLLEAIEFAKQHKTWTFWECYDCVMKLFGEHFWLEHWKGSRSVWKLDAELWKESTDMIEKGVWKPFDTNEAIKLKSDKGFDKCKSDDKGSSKTSMHGPKWAFCDDIERSRTVLLRRIRGIFFLLHKSKFLPPSLVRWALEYAKDQFESTISLSQFKDLGLKRLQVIWFLGVPQLTEMFTFLEDVVHTCGLSENVELGRSLDDKPSDHHVFDIKERVLFSRDFTCLLVDERALRGKLNATNYFNEVAGDGSAVTLSAVDVVPFCDDIVSWLFTGYTCGEGLESWNSLIESRSSQAVKSHKVFLEKLKVIPQTSATNDKIPRKLRAIQKLENLLLEDIENDRSPENESQLYMDLLKKRQMELEEIEYTSKRIELDAISEILEKAKEVQSGDQSGFEGCSVEEESRMQEGAKQRVNCIKIALKQLKMQLFKQLSCHDVINLRRAVASQQHAKELTNKTVCDYRSIVVPMLKSFLQSHLKDLYEDAKEKSKAAEEALLAEMALEADKDSADVKKKKKKNKKNKNPETSKESEATDDSEHFELHQKDVELSDSKNDDSLDEQKQSTTAEEARMLDEYLENQRRYEHEARLKVNVSGTEVKEAVQIALDLLKDGEHEKALNLINESISRHPSSARLHFVKGTLHLSIANVYTDDAKAKHLEGGIRSAQFVAEIRPNSVPCVSLLDDLHKELAVFNKKSESKIESPTDYEMKDLFGEDLSQDSRFDDDMKWLEDVKSPKNLEFVAKKEDSEVMEADRRKKQSKAIMKKLKDNNEDISKYKQFWNSITLSDEKKRGFRKVNIEELKNHIKSLKDKLAVDLLLEAIDFAKQHKSWTFWECYDCVKKFSDYKLFGKHFWQVHWMDSRSMWKLDEELWIESIDMIEKGVWKPFDTNEAIKLISNPMKSEKGFDECKGSSVVEVPGKISKSDDKESSKTTMDAPKWAFCDDIERIQSLRRIRRILFLLRKNKCLSPVLVRWALEYAKDRFESIIPLSQYKDLGLKRLQVICFLGASQLTEMLTFLEDVAHTCGLSENIELGSSMDDKLSDHHVFDIKEKVLFSREFTCLLVDERVLQGKLNATNYFDAVAGDGSAVSLSAVADVPVRDDIVSWLYMGSNCGEGLVSWKSLIESRKSQVVKSQTACLEKLSVIPQTSAKNDEISSKLTAIQKLENMLLKEIEKEKNPENESQLYMDLLKERQMELEEIEDTSKRSELDAISEILEKAQEVERGDQSGFEGCSVEEDESRMQEGATQRDNCINIALKQLKMQLFKQLSCHDVINLRRVVALQQYVQELTNKTVCDYRSIVVPMLKSLLQSHLKDLYEKAEDKAKAAVEELLVEMAVEADKVSADVKQNQDKKKKNKKKKKNQKPETSKESVLHQKDEEEEDSLDELKQQSTASDEKLALLAEMALEADKVSADVKQNQDKKKKKKKKNKNKNPETSKESEAIDASEHIELHQKDEEQNDNQDCKNDDSLNELKQSTVADEARRLDGHLEILRRFEHEKDSEGMCAWNGTIVNMHGRCSTKCLSDCRKILKGTEVKEAVQKALDLLRDGEHEKALNLINESISRHPLSARLHFVKGTLHLSIATVYDNDKKAKHLEDGIRSAQIVAEIRPNSDHCVTLLDDLHKELAVFNKKSESKIESPTDYEMKDLFGEDLSQDSRFDDDMKWLEDVKSPKNLEFVAKKEDSEVMAEDRRTKQSKAIMKKLKDNNEDILKYKQFWNITLSDEQKKGFRKVNIEELMNHIMSLNDQLEMNLLLEAIDFAKQHKSWVFWECYDCVMKFGDYKSFIKHFWQVHWLDSRSMWKLDEELLIESINMIVKGVWKPFDTKEAIKLIANPAKSEKGFDKSKSSPAVEVPGKISKGDDKESTKTTIKWAFCDDIERTEILRRIHKILFLLCKTKCLSPSIVGWALEYAKDQFESIIPLSQFKDLGLKRLQVICFLGASQLTEMITFLEDVSHTCGLSENVEMDNSMLDKLSVDDHVFDIKERVLFSRDFTCLLVDERELHGKLNATNCFDEVLAGDGSAVSLSAVDVVSVRDDIVSWLFMDSNCGEGLNSWKSLIESRRSQAVKSYNVFLEKLSVIPQTSVKNDEIQSKLRAIQKLENMLLKEIEKEKSPENESQPYMDLLKKCQMELQEIEDTSKRSELDAISEILEKAREVQSGDQSGFEGCSVQDELRMQEGVKQLKMKLLKQLSCHDVIILRRSIAFRQYVKELTNETVCDYRSIVVPMLKSFLQSHLKDLYEDAEKISKAAEEALLAAMAIEADKDSADVKQNQDKKKKKMNKKKNKMNKNPETSKESEATDASEHIELHQKDEEQNDNPDCKNDELKQSTVVDESRRLDGYLEILRRFEHEVNQPSQRPTPSIERVDPEVKKAIQQAIVLLNNGEHQKAMNLINEYISIHPRSGQLCYAKGRTHLSLATTDDDAKAKHLEDGIRSAQLATELLPNSTQCARLLVDLHKELAVFNKESESDRGLAIESPTDYGMKDLFGEDLFKESIFDDMKWLADIESPKNLEFDVKKEDIEVMATERTKKQSKAIMKKLKDNNNDISMYKQFWNITLNDEKKWGFRKVNIEELENHFKSIEHQLAVDLLLEAIDFAKQRKSWTFWECYDCVMKFGDYKSFSKHFWLVHWLGSRSTLKIDKELWIESIDMIGKGVWKPFDTNEAIKLIVNPMKSEKGFDECKSSSVEEFPGKISKSDDKESSKTTTMDAPKWAFCDDIERTEILMRIHRILFLLRKTKCLSPAVVRWALEYTKDQFESIIPLSQFKDLGLKRLQVICFLGASQLTEILKFLEDVSHTCGISENIEMDNSMLNKLSFDHHVFDIKERVHFSRDFTCLLVDERVLRGKLNATNYFDAVAGDGFAVSLSAVECEADVPVCDDIVSWLYMGSNCREGLESWESLRESRRSQAVKSQTACLEKLSVLPQSCATNDEISSKLRAIQKLENMFLEEIKKEKSQEHELQLYMDLLKKRQTELQEIEDTSKRSELDTISEILEKAQEVQSEDESRMQEGAKQRDNCIKIALKQLKMQLLKQVSCHDVINTRKVLVFLQYVQEITNKTVCDYRSIVVPMLKSFLQSHLKDLYKEAKKKSKAAEEELLVDMALEADKDSADVKPNQDKKKKKKKKKKKNKNPETSKESEATDASEHIELCQKDEEQNGNPDCKNDDSLDKPKQSTVADEARRLDGYLEILRQFEHEPSHPPRLSLEPVDPEIIQAIVQAVAPLNAGEHEKALNFIKDSISSHPRPTGQLHYTEGRVHWSLAKKAAGDDDVAKVKHLEDGVRATQLAVKFLPKSLHCARLLVDFLYDLAFFNKEWERVEEACDQGLAIENSIDFGIRDLFDDDLYNQSRFEEAIKWLKEVEIPDNLEADEDGEVDIKHLVMALDRRKKQIMKKLKENHEDILKYKSFWNITLSDETKRGFRKVNIEELVSHFKSLKDQLAVVELLREAIAFAKQHKIWKFWECCACVKKFVNYELFEKHFWEVHWMGCRSYWILGEEYMKESIDMVENGVWKPVDTNPMKSKNNDSSKGPKWAFCDDDIERLLILGGIRSIFALLLENKCLAPINVRWAIEFTENQFDSMYPLSQYLKLGAKALQIICLLSASQLTEVLALLKEVASACRLSENVEIDNSMDDKLSDHHVFDIKERILFSRDFTCLVLDERILRGELNVTNYFNAVAGDHSSADECGDDVVIPASDDIVSWLYMDCNFGEVLQSWTSLREAQRRQAKKSHKVLVKKLSVLPKVCAKIEENPGKLVAVPIIERMFFEEMKRREESPEYEPQLYIDLLKKRERELQEMNKSSVKSEIAVISEVLKEAEEVQSGFEGSNKQEHVKRIDYCVGKALRRLKLKLIKDLTLHDTVILRRLAVFNQYKLELTNISVCDYRSIVVPMLKEFLQSHLKDLYEEAEKKSKAAEKALLADMANEEADKDVKQNQDKKTKKKKKKKKNNNNKNPETSKESEKFDSKNGDSLDEPKQSTAADEARMLDEEEEANFNLENQRQFEEEASQGQWILIKKKKKKYKSQESYSI</sequence>
<dbReference type="InterPro" id="IPR006865">
    <property type="entry name" value="DUF629"/>
</dbReference>
<feature type="compositionally biased region" description="Basic and acidic residues" evidence="3">
    <location>
        <begin position="210"/>
        <end position="225"/>
    </location>
</feature>
<dbReference type="InterPro" id="IPR013087">
    <property type="entry name" value="Znf_C2H2_type"/>
</dbReference>
<feature type="compositionally biased region" description="Basic and acidic residues" evidence="3">
    <location>
        <begin position="805"/>
        <end position="851"/>
    </location>
</feature>
<feature type="compositionally biased region" description="Basic and acidic residues" evidence="3">
    <location>
        <begin position="4231"/>
        <end position="4262"/>
    </location>
</feature>
<evidence type="ECO:0000256" key="2">
    <source>
        <dbReference type="ARBA" id="ARBA00022801"/>
    </source>
</evidence>
<comment type="caution">
    <text evidence="5">The sequence shown here is derived from an EMBL/GenBank/DDBJ whole genome shotgun (WGS) entry which is preliminary data.</text>
</comment>
<dbReference type="Pfam" id="PF04781">
    <property type="entry name" value="DUF627"/>
    <property type="match status" value="2"/>
</dbReference>
<name>A0A5C7HPU1_9ROSI</name>
<feature type="region of interest" description="Disordered" evidence="3">
    <location>
        <begin position="1"/>
        <end position="79"/>
    </location>
</feature>
<keyword evidence="2" id="KW-0378">Hydrolase</keyword>
<dbReference type="PANTHER" id="PTHR22975">
    <property type="entry name" value="UBIQUITIN SPECIFIC PROTEINASE"/>
    <property type="match status" value="1"/>
</dbReference>
<feature type="region of interest" description="Disordered" evidence="3">
    <location>
        <begin position="3387"/>
        <end position="3458"/>
    </location>
</feature>
<dbReference type="InterPro" id="IPR006866">
    <property type="entry name" value="DUF627_N"/>
</dbReference>
<dbReference type="OrthoDB" id="1654759at2759"/>
<feature type="compositionally biased region" description="Basic and acidic residues" evidence="3">
    <location>
        <begin position="3387"/>
        <end position="3396"/>
    </location>
</feature>
<dbReference type="InterPro" id="IPR011990">
    <property type="entry name" value="TPR-like_helical_dom_sf"/>
</dbReference>
<evidence type="ECO:0000259" key="4">
    <source>
        <dbReference type="PROSITE" id="PS00028"/>
    </source>
</evidence>
<feature type="region of interest" description="Disordered" evidence="3">
    <location>
        <begin position="790"/>
        <end position="851"/>
    </location>
</feature>
<feature type="region of interest" description="Disordered" evidence="3">
    <location>
        <begin position="2545"/>
        <end position="2609"/>
    </location>
</feature>
<feature type="compositionally biased region" description="Basic and acidic residues" evidence="3">
    <location>
        <begin position="3441"/>
        <end position="3458"/>
    </location>
</feature>
<feature type="compositionally biased region" description="Basic and acidic residues" evidence="3">
    <location>
        <begin position="3409"/>
        <end position="3434"/>
    </location>
</feature>
<evidence type="ECO:0000256" key="3">
    <source>
        <dbReference type="SAM" id="MobiDB-lite"/>
    </source>
</evidence>
<proteinExistence type="predicted"/>
<dbReference type="PROSITE" id="PS00028">
    <property type="entry name" value="ZINC_FINGER_C2H2_1"/>
    <property type="match status" value="4"/>
</dbReference>
<feature type="compositionally biased region" description="Basic and acidic residues" evidence="3">
    <location>
        <begin position="1644"/>
        <end position="1658"/>
    </location>
</feature>
<keyword evidence="6" id="KW-1185">Reference proteome</keyword>
<feature type="compositionally biased region" description="Basic residues" evidence="3">
    <location>
        <begin position="1633"/>
        <end position="1643"/>
    </location>
</feature>
<evidence type="ECO:0000256" key="1">
    <source>
        <dbReference type="ARBA" id="ARBA00022786"/>
    </source>
</evidence>
<feature type="compositionally biased region" description="Basic residues" evidence="3">
    <location>
        <begin position="3397"/>
        <end position="3408"/>
    </location>
</feature>
<reference evidence="6" key="1">
    <citation type="journal article" date="2019" name="Gigascience">
        <title>De novo genome assembly of the endangered Acer yangbiense, a plant species with extremely small populations endemic to Yunnan Province, China.</title>
        <authorList>
            <person name="Yang J."/>
            <person name="Wariss H.M."/>
            <person name="Tao L."/>
            <person name="Zhang R."/>
            <person name="Yun Q."/>
            <person name="Hollingsworth P."/>
            <person name="Dao Z."/>
            <person name="Luo G."/>
            <person name="Guo H."/>
            <person name="Ma Y."/>
            <person name="Sun W."/>
        </authorList>
    </citation>
    <scope>NUCLEOTIDE SEQUENCE [LARGE SCALE GENOMIC DNA]</scope>
    <source>
        <strain evidence="6">cv. Malutang</strain>
    </source>
</reference>
<feature type="compositionally biased region" description="Basic residues" evidence="3">
    <location>
        <begin position="795"/>
        <end position="804"/>
    </location>
</feature>
<feature type="region of interest" description="Disordered" evidence="3">
    <location>
        <begin position="1625"/>
        <end position="1672"/>
    </location>
</feature>
<dbReference type="PANTHER" id="PTHR22975:SF9">
    <property type="entry name" value="ECHINUS SPLICE FORM 3"/>
    <property type="match status" value="1"/>
</dbReference>
<feature type="compositionally biased region" description="Basic residues" evidence="3">
    <location>
        <begin position="2555"/>
        <end position="2567"/>
    </location>
</feature>
<protein>
    <recommendedName>
        <fullName evidence="4">C2H2-type domain-containing protein</fullName>
    </recommendedName>
</protein>
<dbReference type="Gene3D" id="1.25.40.10">
    <property type="entry name" value="Tetratricopeptide repeat domain"/>
    <property type="match status" value="1"/>
</dbReference>
<feature type="compositionally biased region" description="Basic and acidic residues" evidence="3">
    <location>
        <begin position="2545"/>
        <end position="2554"/>
    </location>
</feature>
<feature type="compositionally biased region" description="Basic residues" evidence="3">
    <location>
        <begin position="4214"/>
        <end position="4225"/>
    </location>
</feature>
<evidence type="ECO:0000313" key="6">
    <source>
        <dbReference type="Proteomes" id="UP000323000"/>
    </source>
</evidence>
<feature type="compositionally biased region" description="Basic and acidic residues" evidence="3">
    <location>
        <begin position="1713"/>
        <end position="1749"/>
    </location>
</feature>
<feature type="compositionally biased region" description="Polar residues" evidence="3">
    <location>
        <begin position="18"/>
        <end position="44"/>
    </location>
</feature>
<evidence type="ECO:0000313" key="5">
    <source>
        <dbReference type="EMBL" id="TXG59021.1"/>
    </source>
</evidence>
<feature type="compositionally biased region" description="Basic and acidic residues" evidence="3">
    <location>
        <begin position="2572"/>
        <end position="2609"/>
    </location>
</feature>
<feature type="region of interest" description="Disordered" evidence="3">
    <location>
        <begin position="1693"/>
        <end position="1758"/>
    </location>
</feature>
<dbReference type="GO" id="GO:0016787">
    <property type="term" value="F:hydrolase activity"/>
    <property type="evidence" value="ECO:0007669"/>
    <property type="project" value="UniProtKB-KW"/>
</dbReference>
<feature type="domain" description="C2H2-type" evidence="4">
    <location>
        <begin position="1117"/>
        <end position="1138"/>
    </location>
</feature>
<feature type="region of interest" description="Disordered" evidence="3">
    <location>
        <begin position="210"/>
        <end position="231"/>
    </location>
</feature>